<feature type="compositionally biased region" description="Low complexity" evidence="1">
    <location>
        <begin position="174"/>
        <end position="190"/>
    </location>
</feature>
<feature type="compositionally biased region" description="Low complexity" evidence="1">
    <location>
        <begin position="39"/>
        <end position="48"/>
    </location>
</feature>
<organism evidence="2 3">
    <name type="scientific">Sorangium cellulosum So0157-2</name>
    <dbReference type="NCBI Taxonomy" id="1254432"/>
    <lineage>
        <taxon>Bacteria</taxon>
        <taxon>Pseudomonadati</taxon>
        <taxon>Myxococcota</taxon>
        <taxon>Polyangia</taxon>
        <taxon>Polyangiales</taxon>
        <taxon>Polyangiaceae</taxon>
        <taxon>Sorangium</taxon>
    </lineage>
</organism>
<evidence type="ECO:0000313" key="2">
    <source>
        <dbReference type="EMBL" id="AGP36928.1"/>
    </source>
</evidence>
<evidence type="ECO:0000313" key="3">
    <source>
        <dbReference type="Proteomes" id="UP000014803"/>
    </source>
</evidence>
<sequence>MRPACSAAVRHPSSSRTPAGVARSTTGSAPARPSRPVHAAIGESSGASSGLALSACTRSMARATSGLPAAMGCANAAESARRNGAMRAASRTSRRTRKALRSMRASTSKPAATSRASTTLASAVVATEPRSVATEATSAGAGSPSRETSVSRGRASRLRTSMRPTLPSGVETSACPGAVGPPGAAPLQAAIRTSGSGSAGVSERMRRRPAGGRLPAGSRPGIAGRS</sequence>
<feature type="region of interest" description="Disordered" evidence="1">
    <location>
        <begin position="80"/>
        <end position="226"/>
    </location>
</feature>
<proteinExistence type="predicted"/>
<dbReference type="KEGG" id="scu:SCE1572_21995"/>
<dbReference type="EMBL" id="CP003969">
    <property type="protein sequence ID" value="AGP36928.1"/>
    <property type="molecule type" value="Genomic_DNA"/>
</dbReference>
<feature type="region of interest" description="Disordered" evidence="1">
    <location>
        <begin position="1"/>
        <end position="48"/>
    </location>
</feature>
<evidence type="ECO:0000256" key="1">
    <source>
        <dbReference type="SAM" id="MobiDB-lite"/>
    </source>
</evidence>
<feature type="compositionally biased region" description="Basic residues" evidence="1">
    <location>
        <begin position="92"/>
        <end position="101"/>
    </location>
</feature>
<feature type="compositionally biased region" description="Low complexity" evidence="1">
    <location>
        <begin position="111"/>
        <end position="127"/>
    </location>
</feature>
<dbReference type="Proteomes" id="UP000014803">
    <property type="component" value="Chromosome"/>
</dbReference>
<dbReference type="AlphaFoldDB" id="S4Y218"/>
<reference evidence="2 3" key="1">
    <citation type="journal article" date="2013" name="Sci. Rep.">
        <title>Extraordinary expansion of a Sorangium cellulosum genome from an alkaline milieu.</title>
        <authorList>
            <person name="Han K."/>
            <person name="Li Z.F."/>
            <person name="Peng R."/>
            <person name="Zhu L.P."/>
            <person name="Zhou T."/>
            <person name="Wang L.G."/>
            <person name="Li S.G."/>
            <person name="Zhang X.B."/>
            <person name="Hu W."/>
            <person name="Wu Z.H."/>
            <person name="Qin N."/>
            <person name="Li Y.Z."/>
        </authorList>
    </citation>
    <scope>NUCLEOTIDE SEQUENCE [LARGE SCALE GENOMIC DNA]</scope>
    <source>
        <strain evidence="2 3">So0157-2</strain>
    </source>
</reference>
<feature type="compositionally biased region" description="Low complexity" evidence="1">
    <location>
        <begin position="211"/>
        <end position="226"/>
    </location>
</feature>
<name>S4Y218_SORCE</name>
<accession>S4Y218</accession>
<feature type="compositionally biased region" description="Polar residues" evidence="1">
    <location>
        <begin position="12"/>
        <end position="28"/>
    </location>
</feature>
<gene>
    <name evidence="2" type="ORF">SCE1572_21995</name>
</gene>
<dbReference type="HOGENOM" id="CLU_1224087_0_0_7"/>
<protein>
    <submittedName>
        <fullName evidence="2">Uncharacterized protein</fullName>
    </submittedName>
</protein>